<proteinExistence type="predicted"/>
<comment type="caution">
    <text evidence="2">The sequence shown here is derived from an EMBL/GenBank/DDBJ whole genome shotgun (WGS) entry which is preliminary data.</text>
</comment>
<sequence>MSRGSNEAADKICRERPIRSGGGGTSVITIPPIIFEFTEFGEEDEVELEADIGGDEIVLRRPDADEQNEN</sequence>
<accession>A0A9Q4LAK8</accession>
<keyword evidence="3" id="KW-1185">Reference proteome</keyword>
<dbReference type="EMBL" id="JAMQOT010000015">
    <property type="protein sequence ID" value="MDF9748406.1"/>
    <property type="molecule type" value="Genomic_DNA"/>
</dbReference>
<gene>
    <name evidence="2" type="ORF">NDI89_22845</name>
</gene>
<organism evidence="2 3">
    <name type="scientific">Natrinema salsiterrestre</name>
    <dbReference type="NCBI Taxonomy" id="2950540"/>
    <lineage>
        <taxon>Archaea</taxon>
        <taxon>Methanobacteriati</taxon>
        <taxon>Methanobacteriota</taxon>
        <taxon>Stenosarchaea group</taxon>
        <taxon>Halobacteria</taxon>
        <taxon>Halobacteriales</taxon>
        <taxon>Natrialbaceae</taxon>
        <taxon>Natrinema</taxon>
    </lineage>
</organism>
<evidence type="ECO:0000313" key="3">
    <source>
        <dbReference type="Proteomes" id="UP001154061"/>
    </source>
</evidence>
<evidence type="ECO:0000256" key="1">
    <source>
        <dbReference type="SAM" id="MobiDB-lite"/>
    </source>
</evidence>
<name>A0A9Q4LAK8_9EURY</name>
<feature type="region of interest" description="Disordered" evidence="1">
    <location>
        <begin position="51"/>
        <end position="70"/>
    </location>
</feature>
<reference evidence="2" key="1">
    <citation type="submission" date="2022-06" db="EMBL/GenBank/DDBJ databases">
        <title>Natrinema sp. a new haloarchaeum isolate from saline soil.</title>
        <authorList>
            <person name="Strakova D."/>
            <person name="Galisteo C."/>
            <person name="Sanchez-Porro C."/>
            <person name="Ventosa A."/>
        </authorList>
    </citation>
    <scope>NUCLEOTIDE SEQUENCE</scope>
    <source>
        <strain evidence="2">S1CR25-10</strain>
    </source>
</reference>
<dbReference type="RefSeq" id="WP_277525094.1">
    <property type="nucleotide sequence ID" value="NZ_JAMQOT010000015.1"/>
</dbReference>
<evidence type="ECO:0000313" key="2">
    <source>
        <dbReference type="EMBL" id="MDF9748406.1"/>
    </source>
</evidence>
<feature type="region of interest" description="Disordered" evidence="1">
    <location>
        <begin position="1"/>
        <end position="27"/>
    </location>
</feature>
<dbReference type="Proteomes" id="UP001154061">
    <property type="component" value="Unassembled WGS sequence"/>
</dbReference>
<protein>
    <submittedName>
        <fullName evidence="2">Uncharacterized protein</fullName>
    </submittedName>
</protein>
<feature type="compositionally biased region" description="Basic and acidic residues" evidence="1">
    <location>
        <begin position="8"/>
        <end position="18"/>
    </location>
</feature>
<dbReference type="AlphaFoldDB" id="A0A9Q4LAK8"/>